<evidence type="ECO:0000259" key="5">
    <source>
        <dbReference type="PROSITE" id="PS51745"/>
    </source>
</evidence>
<dbReference type="GO" id="GO:0010494">
    <property type="term" value="C:cytoplasmic stress granule"/>
    <property type="evidence" value="ECO:0007669"/>
    <property type="project" value="EnsemblPlants"/>
</dbReference>
<dbReference type="InterPro" id="IPR053793">
    <property type="entry name" value="PB1-like"/>
</dbReference>
<protein>
    <recommendedName>
        <fullName evidence="5">PB1 domain-containing protein</fullName>
    </recommendedName>
</protein>
<organism evidence="6 7">
    <name type="scientific">Pisum sativum</name>
    <name type="common">Garden pea</name>
    <name type="synonym">Lathyrus oleraceus</name>
    <dbReference type="NCBI Taxonomy" id="3888"/>
    <lineage>
        <taxon>Eukaryota</taxon>
        <taxon>Viridiplantae</taxon>
        <taxon>Streptophyta</taxon>
        <taxon>Embryophyta</taxon>
        <taxon>Tracheophyta</taxon>
        <taxon>Spermatophyta</taxon>
        <taxon>Magnoliopsida</taxon>
        <taxon>eudicotyledons</taxon>
        <taxon>Gunneridae</taxon>
        <taxon>Pentapetalae</taxon>
        <taxon>rosids</taxon>
        <taxon>fabids</taxon>
        <taxon>Fabales</taxon>
        <taxon>Fabaceae</taxon>
        <taxon>Papilionoideae</taxon>
        <taxon>50 kb inversion clade</taxon>
        <taxon>NPAAA clade</taxon>
        <taxon>Hologalegina</taxon>
        <taxon>IRL clade</taxon>
        <taxon>Fabeae</taxon>
        <taxon>Lathyrus</taxon>
    </lineage>
</organism>
<feature type="compositionally biased region" description="Basic residues" evidence="4">
    <location>
        <begin position="1"/>
        <end position="10"/>
    </location>
</feature>
<evidence type="ECO:0000256" key="4">
    <source>
        <dbReference type="SAM" id="MobiDB-lite"/>
    </source>
</evidence>
<keyword evidence="2" id="KW-0677">Repeat</keyword>
<comment type="caution">
    <text evidence="6">The sequence shown here is derived from an EMBL/GenBank/DDBJ whole genome shotgun (WGS) entry which is preliminary data.</text>
</comment>
<gene>
    <name evidence="6" type="ORF">KIW84_014831</name>
</gene>
<keyword evidence="3" id="KW-0802">TPR repeat</keyword>
<feature type="region of interest" description="Disordered" evidence="4">
    <location>
        <begin position="1"/>
        <end position="111"/>
    </location>
</feature>
<feature type="domain" description="PB1" evidence="5">
    <location>
        <begin position="116"/>
        <end position="198"/>
    </location>
</feature>
<evidence type="ECO:0000256" key="2">
    <source>
        <dbReference type="ARBA" id="ARBA00022737"/>
    </source>
</evidence>
<comment type="subunit">
    <text evidence="1">Homodimers and heterodimers.</text>
</comment>
<dbReference type="PANTHER" id="PTHR46183">
    <property type="entry name" value="PROTEIN CLMP1"/>
    <property type="match status" value="1"/>
</dbReference>
<dbReference type="GO" id="GO:0003729">
    <property type="term" value="F:mRNA binding"/>
    <property type="evidence" value="ECO:0007669"/>
    <property type="project" value="EnsemblPlants"/>
</dbReference>
<feature type="compositionally biased region" description="Low complexity" evidence="4">
    <location>
        <begin position="16"/>
        <end position="28"/>
    </location>
</feature>
<dbReference type="PROSITE" id="PS51745">
    <property type="entry name" value="PB1"/>
    <property type="match status" value="1"/>
</dbReference>
<feature type="compositionally biased region" description="Basic and acidic residues" evidence="4">
    <location>
        <begin position="99"/>
        <end position="109"/>
    </location>
</feature>
<evidence type="ECO:0000313" key="6">
    <source>
        <dbReference type="EMBL" id="KAI5447127.1"/>
    </source>
</evidence>
<dbReference type="AlphaFoldDB" id="A0A9D5BNN2"/>
<proteinExistence type="predicted"/>
<evidence type="ECO:0000256" key="3">
    <source>
        <dbReference type="ARBA" id="ARBA00022803"/>
    </source>
</evidence>
<sequence>MRKSGGRSKKDKVGTPSSDSQPNSPSSPNTAFKPRPGSHKPEQISPHKPKPEQVSPLKPKHEQISPLKPKPEQVSPHKPKPEQISPLKPKPGQISSLKPEPKPEPDSSNEHVTIASRQLKLVYEHDIRLGEMPINCSFRLLRDLVKKKFPMSNSVLIKYRDDDGDLVTITSTEELRFAESTVDKAYSIGTLKLNIIEVSPEMEPRLLDEREEKEKPLDCVLDEKNGTTESKKVVENVEVDDWLYEFAQLFRSYVGINEAIDFHELGTEFCSEALEDIVTCDEAQDLFYKAEFKFQEVAALAFFNWGNVDMCAARKFVKLDENENEVLVMKESEFDFVKEKYYLAREKYERAVVIKPDFYEGLLAIGQQQFELAKLHWSFGLVNKMDLGKETLRLFDVAEEKMMAASDMWERLEEGKLGVQGSVGMRSQINLFWGNMLFERSQVEFKLGMRDWKRKLNASVERFKIAGASADDVSTILKKHYSNARDGEVKGSPRTQNVIKMMK</sequence>
<dbReference type="InterPro" id="IPR044517">
    <property type="entry name" value="PHOX1-4"/>
</dbReference>
<accession>A0A9D5BNN2</accession>
<evidence type="ECO:0000256" key="1">
    <source>
        <dbReference type="ARBA" id="ARBA00011726"/>
    </source>
</evidence>
<dbReference type="Gramene" id="Psat01G0483100-T1">
    <property type="protein sequence ID" value="KAI5447127.1"/>
    <property type="gene ID" value="KIW84_014831"/>
</dbReference>
<dbReference type="InterPro" id="IPR000270">
    <property type="entry name" value="PB1_dom"/>
</dbReference>
<name>A0A9D5BNN2_PEA</name>
<dbReference type="Gene3D" id="3.10.20.90">
    <property type="entry name" value="Phosphatidylinositol 3-kinase Catalytic Subunit, Chain A, domain 1"/>
    <property type="match status" value="1"/>
</dbReference>
<dbReference type="Pfam" id="PF00564">
    <property type="entry name" value="PB1"/>
    <property type="match status" value="1"/>
</dbReference>
<dbReference type="CDD" id="cd05992">
    <property type="entry name" value="PB1"/>
    <property type="match status" value="1"/>
</dbReference>
<dbReference type="Proteomes" id="UP001058974">
    <property type="component" value="Chromosome 1"/>
</dbReference>
<keyword evidence="7" id="KW-1185">Reference proteome</keyword>
<evidence type="ECO:0000313" key="7">
    <source>
        <dbReference type="Proteomes" id="UP001058974"/>
    </source>
</evidence>
<reference evidence="6 7" key="1">
    <citation type="journal article" date="2022" name="Nat. Genet.">
        <title>Improved pea reference genome and pan-genome highlight genomic features and evolutionary characteristics.</title>
        <authorList>
            <person name="Yang T."/>
            <person name="Liu R."/>
            <person name="Luo Y."/>
            <person name="Hu S."/>
            <person name="Wang D."/>
            <person name="Wang C."/>
            <person name="Pandey M.K."/>
            <person name="Ge S."/>
            <person name="Xu Q."/>
            <person name="Li N."/>
            <person name="Li G."/>
            <person name="Huang Y."/>
            <person name="Saxena R.K."/>
            <person name="Ji Y."/>
            <person name="Li M."/>
            <person name="Yan X."/>
            <person name="He Y."/>
            <person name="Liu Y."/>
            <person name="Wang X."/>
            <person name="Xiang C."/>
            <person name="Varshney R.K."/>
            <person name="Ding H."/>
            <person name="Gao S."/>
            <person name="Zong X."/>
        </authorList>
    </citation>
    <scope>NUCLEOTIDE SEQUENCE [LARGE SCALE GENOMIC DNA]</scope>
    <source>
        <strain evidence="6 7">cv. Zhongwan 6</strain>
    </source>
</reference>
<dbReference type="SMART" id="SM00666">
    <property type="entry name" value="PB1"/>
    <property type="match status" value="1"/>
</dbReference>
<dbReference type="PANTHER" id="PTHR46183:SF8">
    <property type="entry name" value="PROTEIN CLMP1"/>
    <property type="match status" value="1"/>
</dbReference>
<dbReference type="SUPFAM" id="SSF54277">
    <property type="entry name" value="CAD &amp; PB1 domains"/>
    <property type="match status" value="1"/>
</dbReference>
<dbReference type="EMBL" id="JAMSHJ010000001">
    <property type="protein sequence ID" value="KAI5447127.1"/>
    <property type="molecule type" value="Genomic_DNA"/>
</dbReference>